<accession>A0ABX8YY00</accession>
<dbReference type="Proteomes" id="UP000822862">
    <property type="component" value="Chromosome"/>
</dbReference>
<proteinExistence type="predicted"/>
<dbReference type="Pfam" id="PF01755">
    <property type="entry name" value="Glyco_transf_25"/>
    <property type="match status" value="1"/>
</dbReference>
<dbReference type="EMBL" id="CP075585">
    <property type="protein sequence ID" value="QZA58135.1"/>
    <property type="molecule type" value="Genomic_DNA"/>
</dbReference>
<organism evidence="2 3">
    <name type="scientific">Candidatus Rhabdochlamydia porcellionis</name>
    <dbReference type="NCBI Taxonomy" id="225148"/>
    <lineage>
        <taxon>Bacteria</taxon>
        <taxon>Pseudomonadati</taxon>
        <taxon>Chlamydiota</taxon>
        <taxon>Chlamydiia</taxon>
        <taxon>Parachlamydiales</taxon>
        <taxon>Candidatus Rhabdochlamydiaceae</taxon>
        <taxon>Candidatus Rhabdochlamydia</taxon>
    </lineage>
</organism>
<keyword evidence="3" id="KW-1185">Reference proteome</keyword>
<feature type="domain" description="Glycosyl transferase family 25" evidence="1">
    <location>
        <begin position="1"/>
        <end position="216"/>
    </location>
</feature>
<evidence type="ECO:0000259" key="1">
    <source>
        <dbReference type="Pfam" id="PF01755"/>
    </source>
</evidence>
<evidence type="ECO:0000313" key="2">
    <source>
        <dbReference type="EMBL" id="QZA58135.1"/>
    </source>
</evidence>
<dbReference type="InterPro" id="IPR002654">
    <property type="entry name" value="Glyco_trans_25"/>
</dbReference>
<reference evidence="2 3" key="1">
    <citation type="submission" date="2020-01" db="EMBL/GenBank/DDBJ databases">
        <authorList>
            <person name="Sixt B."/>
            <person name="Schulz F."/>
            <person name="Kostanjsek R."/>
            <person name="Koestlbacher S."/>
            <person name="Collingro A."/>
            <person name="Toenshoff E."/>
            <person name="Horn M."/>
        </authorList>
    </citation>
    <scope>NUCLEOTIDE SEQUENCE [LARGE SCALE GENOMIC DNA]</scope>
    <source>
        <strain evidence="2 3">15C</strain>
    </source>
</reference>
<name>A0ABX8YY00_9BACT</name>
<gene>
    <name evidence="2" type="ORF">RHAB15C_0000003</name>
</gene>
<sequence>MINLDKRPEKYALSKQYLKKYEINPFRFSAIDGQELPIEVINDVGVKYLPDMTPLLSATFVEEKGVKIRNQEFMKEYGKTYFCPSMNLGAIGCALSHVSVLQDAYDSNYETIWVMEDDIEVLGDPHRLSDLIDEIDNLVGADHWDVLFTDQRMPHCGLPKRPDLDYNYPKNLNDKCTTATKINNHFHKMKPCFGCVSMIIRRSGIIKLLDFVKTHNFYLHYDGDIYLPLGIQYYGLNFDLVTTDIANSLSDINLEKFTKQP</sequence>
<evidence type="ECO:0000313" key="3">
    <source>
        <dbReference type="Proteomes" id="UP000822862"/>
    </source>
</evidence>
<dbReference type="CDD" id="cd06532">
    <property type="entry name" value="Glyco_transf_25"/>
    <property type="match status" value="1"/>
</dbReference>
<reference evidence="2 3" key="2">
    <citation type="submission" date="2021-05" db="EMBL/GenBank/DDBJ databases">
        <title>Ecology and evolution of chlamydial symbionts of arthropods.</title>
        <authorList>
            <person name="Halter T."/>
            <person name="Sixt B.S."/>
            <person name="Toenshoff E.R."/>
            <person name="Koestlbacher S."/>
            <person name="Schulz F."/>
            <person name="Kostanjsek R."/>
            <person name="Collingro A."/>
            <person name="Hendrickx F."/>
            <person name="Horn M."/>
        </authorList>
    </citation>
    <scope>NUCLEOTIDE SEQUENCE [LARGE SCALE GENOMIC DNA]</scope>
    <source>
        <strain evidence="2 3">15C</strain>
    </source>
</reference>
<protein>
    <submittedName>
        <fullName evidence="2">Glycosyltransferase family 25 (LPS biosynthesis protein)</fullName>
    </submittedName>
</protein>